<gene>
    <name evidence="7" type="primary">mltG</name>
    <name evidence="9" type="ORF">H4696_003955</name>
</gene>
<dbReference type="Gene3D" id="3.30.1490.480">
    <property type="entry name" value="Endolytic murein transglycosylase"/>
    <property type="match status" value="1"/>
</dbReference>
<dbReference type="RefSeq" id="WP_192782418.1">
    <property type="nucleotide sequence ID" value="NZ_JADBEG010000001.1"/>
</dbReference>
<keyword evidence="5 7" id="KW-0456">Lyase</keyword>
<comment type="subcellular location">
    <subcellularLocation>
        <location evidence="7">Cell membrane</location>
        <topology evidence="7">Single-pass membrane protein</topology>
    </subcellularLocation>
</comment>
<feature type="compositionally biased region" description="Basic and acidic residues" evidence="8">
    <location>
        <begin position="93"/>
        <end position="102"/>
    </location>
</feature>
<evidence type="ECO:0000313" key="9">
    <source>
        <dbReference type="EMBL" id="MBE1496855.1"/>
    </source>
</evidence>
<keyword evidence="2 7" id="KW-0812">Transmembrane</keyword>
<feature type="transmembrane region" description="Helical" evidence="7">
    <location>
        <begin position="388"/>
        <end position="409"/>
    </location>
</feature>
<dbReference type="InterPro" id="IPR003770">
    <property type="entry name" value="MLTG-like"/>
</dbReference>
<evidence type="ECO:0000256" key="4">
    <source>
        <dbReference type="ARBA" id="ARBA00023136"/>
    </source>
</evidence>
<dbReference type="Pfam" id="PF02618">
    <property type="entry name" value="YceG"/>
    <property type="match status" value="1"/>
</dbReference>
<dbReference type="EMBL" id="JADBEG010000001">
    <property type="protein sequence ID" value="MBE1496855.1"/>
    <property type="molecule type" value="Genomic_DNA"/>
</dbReference>
<comment type="similarity">
    <text evidence="7">Belongs to the transglycosylase MltG family.</text>
</comment>
<dbReference type="PANTHER" id="PTHR30518">
    <property type="entry name" value="ENDOLYTIC MUREIN TRANSGLYCOSYLASE"/>
    <property type="match status" value="1"/>
</dbReference>
<evidence type="ECO:0000256" key="5">
    <source>
        <dbReference type="ARBA" id="ARBA00023239"/>
    </source>
</evidence>
<comment type="catalytic activity">
    <reaction evidence="7">
        <text>a peptidoglycan chain = a peptidoglycan chain with N-acetyl-1,6-anhydromuramyl-[peptide] at the reducing end + a peptidoglycan chain with N-acetylglucosamine at the non-reducing end.</text>
        <dbReference type="EC" id="4.2.2.29"/>
    </reaction>
</comment>
<name>A0ABR9I100_9PSEU</name>
<keyword evidence="4 7" id="KW-0472">Membrane</keyword>
<feature type="site" description="Important for catalytic activity" evidence="7">
    <location>
        <position position="637"/>
    </location>
</feature>
<dbReference type="NCBIfam" id="TIGR00247">
    <property type="entry name" value="endolytic transglycosylase MltG"/>
    <property type="match status" value="1"/>
</dbReference>
<feature type="region of interest" description="Disordered" evidence="8">
    <location>
        <begin position="1"/>
        <end position="341"/>
    </location>
</feature>
<dbReference type="PANTHER" id="PTHR30518:SF2">
    <property type="entry name" value="ENDOLYTIC MUREIN TRANSGLYCOSYLASE"/>
    <property type="match status" value="1"/>
</dbReference>
<accession>A0ABR9I100</accession>
<dbReference type="CDD" id="cd08010">
    <property type="entry name" value="MltG_like"/>
    <property type="match status" value="1"/>
</dbReference>
<evidence type="ECO:0000256" key="6">
    <source>
        <dbReference type="ARBA" id="ARBA00023316"/>
    </source>
</evidence>
<reference evidence="9 10" key="1">
    <citation type="submission" date="2020-10" db="EMBL/GenBank/DDBJ databases">
        <title>Sequencing the genomes of 1000 actinobacteria strains.</title>
        <authorList>
            <person name="Klenk H.-P."/>
        </authorList>
    </citation>
    <scope>NUCLEOTIDE SEQUENCE [LARGE SCALE GENOMIC DNA]</scope>
    <source>
        <strain evidence="9 10">DSM 44653</strain>
    </source>
</reference>
<evidence type="ECO:0000256" key="2">
    <source>
        <dbReference type="ARBA" id="ARBA00022692"/>
    </source>
</evidence>
<dbReference type="HAMAP" id="MF_02065">
    <property type="entry name" value="MltG"/>
    <property type="match status" value="1"/>
</dbReference>
<proteinExistence type="inferred from homology"/>
<comment type="caution">
    <text evidence="9">The sequence shown here is derived from an EMBL/GenBank/DDBJ whole genome shotgun (WGS) entry which is preliminary data.</text>
</comment>
<feature type="compositionally biased region" description="Basic and acidic residues" evidence="8">
    <location>
        <begin position="188"/>
        <end position="197"/>
    </location>
</feature>
<feature type="compositionally biased region" description="Basic and acidic residues" evidence="8">
    <location>
        <begin position="1"/>
        <end position="10"/>
    </location>
</feature>
<evidence type="ECO:0000256" key="1">
    <source>
        <dbReference type="ARBA" id="ARBA00022475"/>
    </source>
</evidence>
<feature type="compositionally biased region" description="Basic and acidic residues" evidence="8">
    <location>
        <begin position="257"/>
        <end position="271"/>
    </location>
</feature>
<dbReference type="Proteomes" id="UP000631670">
    <property type="component" value="Unassembled WGS sequence"/>
</dbReference>
<sequence length="754" mass="82703">MNEQHPELPRGRRRLREPGPATPPPSRPAPRRDDPRASGYQELPQASRHSGEYDLPQPSRRGRSAEPGPDAPPSGRRRRLEPPAPLPPAEADFDPRDAERAGPARARYGLDAGADGPAPRRRRAAPDPAEPRRRRPAPDEAAPPRRRRPSPEELAEAEAARRRRPSPEELVEAEAARRRQAMPDPEVDEGRRRRPTPEELAEAEAARRHQAMLDLEEAAEAQAARMRGGPVDEGAEAQIAHLHGGPQDEPPRRRRRAAEPDDESRRRRAALDPEAEFDPRLAAPEAPRRPRQPGDRPVGVPEPGAEPPRRRRPPPPPVRDDPPTDIIPAQAPAEPAHEEPDEFFAEDDEYADYDEYEDDYDDEAAYDEEYDDYEDEPAKPRKKKGKRFLGWVAAIAVIALLAGGAYYGFTKFFGYEDFDGAGDGDVLFQVDDGDSTSAIGAKLATAGIVASGKAFVKAGEDNPKLARIQHGFYVMKSHMSGASAVDRITTPSSRVGQLEIRPYTQFDDITQPDGKVTPGVFSLLAKASCAQLDGKSTCVSADDFRKAVDGADLKTLGVPDWAIEPANKADRKDRRLEGLIAPGLYDVRPGANAQEILGQLVKSSTEAIQNAGLSPQSTGPGMTPYQTLIIASIIEREAVKADFGKLSRVIYNRLAINMRLQMDSTVNYVLDRPTLLTNEGDRVKSGAYNTYKINGLPPTPISVPSADAIQAAVHPAAGDWVYFVKCEKNGLSCFAVTNDEHNKNRDLARDRGVI</sequence>
<keyword evidence="3 7" id="KW-1133">Transmembrane helix</keyword>
<comment type="function">
    <text evidence="7">Functions as a peptidoglycan terminase that cleaves nascent peptidoglycan strands endolytically to terminate their elongation.</text>
</comment>
<evidence type="ECO:0000313" key="10">
    <source>
        <dbReference type="Proteomes" id="UP000631670"/>
    </source>
</evidence>
<keyword evidence="6 7" id="KW-0961">Cell wall biogenesis/degradation</keyword>
<keyword evidence="1 7" id="KW-1003">Cell membrane</keyword>
<dbReference type="EC" id="4.2.2.29" evidence="7"/>
<evidence type="ECO:0000256" key="3">
    <source>
        <dbReference type="ARBA" id="ARBA00022989"/>
    </source>
</evidence>
<keyword evidence="10" id="KW-1185">Reference proteome</keyword>
<evidence type="ECO:0000256" key="8">
    <source>
        <dbReference type="SAM" id="MobiDB-lite"/>
    </source>
</evidence>
<protein>
    <recommendedName>
        <fullName evidence="7">Endolytic murein transglycosylase</fullName>
        <ecNumber evidence="7">4.2.2.29</ecNumber>
    </recommendedName>
    <alternativeName>
        <fullName evidence="7">Peptidoglycan lytic transglycosylase</fullName>
    </alternativeName>
    <alternativeName>
        <fullName evidence="7">Peptidoglycan polymerization terminase</fullName>
    </alternativeName>
</protein>
<organism evidence="9 10">
    <name type="scientific">Amycolatopsis lexingtonensis</name>
    <dbReference type="NCBI Taxonomy" id="218822"/>
    <lineage>
        <taxon>Bacteria</taxon>
        <taxon>Bacillati</taxon>
        <taxon>Actinomycetota</taxon>
        <taxon>Actinomycetes</taxon>
        <taxon>Pseudonocardiales</taxon>
        <taxon>Pseudonocardiaceae</taxon>
        <taxon>Amycolatopsis</taxon>
    </lineage>
</organism>
<evidence type="ECO:0000256" key="7">
    <source>
        <dbReference type="HAMAP-Rule" id="MF_02065"/>
    </source>
</evidence>